<evidence type="ECO:0000313" key="2">
    <source>
        <dbReference type="EMBL" id="SCM59492.1"/>
    </source>
</evidence>
<gene>
    <name evidence="2" type="primary">gly</name>
    <name evidence="2" type="ORF">ING2E5A_2696</name>
</gene>
<dbReference type="Proteomes" id="UP000178485">
    <property type="component" value="Chromosome i"/>
</dbReference>
<protein>
    <submittedName>
        <fullName evidence="2">Putative glycosyl transferase Gly</fullName>
    </submittedName>
</protein>
<evidence type="ECO:0000259" key="1">
    <source>
        <dbReference type="Pfam" id="PF08759"/>
    </source>
</evidence>
<proteinExistence type="predicted"/>
<dbReference type="STRING" id="1642646.ING2E5A_2696"/>
<evidence type="ECO:0000313" key="3">
    <source>
        <dbReference type="Proteomes" id="UP000178485"/>
    </source>
</evidence>
<dbReference type="EMBL" id="LT608328">
    <property type="protein sequence ID" value="SCM59492.1"/>
    <property type="molecule type" value="Genomic_DNA"/>
</dbReference>
<organism evidence="2 3">
    <name type="scientific">Petrimonas mucosa</name>
    <dbReference type="NCBI Taxonomy" id="1642646"/>
    <lineage>
        <taxon>Bacteria</taxon>
        <taxon>Pseudomonadati</taxon>
        <taxon>Bacteroidota</taxon>
        <taxon>Bacteroidia</taxon>
        <taxon>Bacteroidales</taxon>
        <taxon>Dysgonomonadaceae</taxon>
        <taxon>Petrimonas</taxon>
    </lineage>
</organism>
<keyword evidence="3" id="KW-1185">Reference proteome</keyword>
<reference evidence="2 3" key="1">
    <citation type="submission" date="2016-08" db="EMBL/GenBank/DDBJ databases">
        <authorList>
            <person name="Seilhamer J.J."/>
        </authorList>
    </citation>
    <scope>NUCLEOTIDE SEQUENCE [LARGE SCALE GENOMIC DNA]</scope>
    <source>
        <strain evidence="2">ING2-E5A</strain>
    </source>
</reference>
<dbReference type="GO" id="GO:0016740">
    <property type="term" value="F:transferase activity"/>
    <property type="evidence" value="ECO:0007669"/>
    <property type="project" value="UniProtKB-KW"/>
</dbReference>
<dbReference type="KEGG" id="pmuc:ING2E5A_2696"/>
<feature type="domain" description="Glycosyltransferase GT-D fold" evidence="1">
    <location>
        <begin position="55"/>
        <end position="277"/>
    </location>
</feature>
<dbReference type="InterPro" id="IPR014869">
    <property type="entry name" value="GT-D"/>
</dbReference>
<name>A0A1G4GAC8_9BACT</name>
<dbReference type="Pfam" id="PF08759">
    <property type="entry name" value="GT-D"/>
    <property type="match status" value="1"/>
</dbReference>
<dbReference type="AlphaFoldDB" id="A0A1G4GAC8"/>
<keyword evidence="2" id="KW-0808">Transferase</keyword>
<dbReference type="NCBIfam" id="TIGR03728">
    <property type="entry name" value="glyco_access_1"/>
    <property type="match status" value="1"/>
</dbReference>
<sequence length="300" mass="34577">MNGLSAILLEKIRYNCVVEFYNLLYLLARKRQKIIPDVLSIDETIRRIVSTGASVSRFGDGEMLLIGGRPIRFQKESTLLSERLKEVMASQQDGHLVCISDTFEELSRYTRSARRFWRTHFYLYGDLWDRYLVGGRTYGNTFITRPYIDFKLKEQSAGWFNMLKTIWNKRDLLVVEGEKSRLGVGNDLFDNAASIRRILSPPLNAFEKYDLILEEVSKQDKGVLVLLALGPTATVLAYDLHKIGYQAIDIGHVDIEYEWFRMGARRKVSVPSKYVNEALTGREIGMTTEESYFSQIICKI</sequence>
<accession>A0A1G4GAC8</accession>